<dbReference type="OrthoDB" id="5850742at2759"/>
<accession>A0A0D8XC75</accession>
<evidence type="ECO:0000313" key="1">
    <source>
        <dbReference type="EMBL" id="KJH41249.1"/>
    </source>
</evidence>
<dbReference type="AlphaFoldDB" id="A0A0D8XC75"/>
<organism evidence="1 2">
    <name type="scientific">Dictyocaulus viviparus</name>
    <name type="common">Bovine lungworm</name>
    <dbReference type="NCBI Taxonomy" id="29172"/>
    <lineage>
        <taxon>Eukaryota</taxon>
        <taxon>Metazoa</taxon>
        <taxon>Ecdysozoa</taxon>
        <taxon>Nematoda</taxon>
        <taxon>Chromadorea</taxon>
        <taxon>Rhabditida</taxon>
        <taxon>Rhabditina</taxon>
        <taxon>Rhabditomorpha</taxon>
        <taxon>Strongyloidea</taxon>
        <taxon>Metastrongylidae</taxon>
        <taxon>Dictyocaulus</taxon>
    </lineage>
</organism>
<dbReference type="EMBL" id="KN716870">
    <property type="protein sequence ID" value="KJH41249.1"/>
    <property type="molecule type" value="Genomic_DNA"/>
</dbReference>
<dbReference type="Proteomes" id="UP000053766">
    <property type="component" value="Unassembled WGS sequence"/>
</dbReference>
<name>A0A0D8XC75_DICVI</name>
<protein>
    <submittedName>
        <fullName evidence="1">Uncharacterized protein</fullName>
    </submittedName>
</protein>
<proteinExistence type="predicted"/>
<evidence type="ECO:0000313" key="2">
    <source>
        <dbReference type="Proteomes" id="UP000053766"/>
    </source>
</evidence>
<reference evidence="1 2" key="1">
    <citation type="submission" date="2013-11" db="EMBL/GenBank/DDBJ databases">
        <title>Draft genome of the bovine lungworm Dictyocaulus viviparus.</title>
        <authorList>
            <person name="Mitreva M."/>
        </authorList>
    </citation>
    <scope>NUCLEOTIDE SEQUENCE [LARGE SCALE GENOMIC DNA]</scope>
    <source>
        <strain evidence="1 2">HannoverDv2000</strain>
    </source>
</reference>
<sequence length="112" mass="12491">MTNNPYITATEHNLALRVVNATIPRNQNHLNCKGRLGKADIPFNTQQPILIANNTKLAKIIIHDNHLPYHCGTGQTMANVTIGDDKEKLIEKLGGEHIKCDTKLSTEDEEHN</sequence>
<reference evidence="2" key="2">
    <citation type="journal article" date="2016" name="Sci. Rep.">
        <title>Dictyocaulus viviparus genome, variome and transcriptome elucidate lungworm biology and support future intervention.</title>
        <authorList>
            <person name="McNulty S.N."/>
            <person name="Strube C."/>
            <person name="Rosa B.A."/>
            <person name="Martin J.C."/>
            <person name="Tyagi R."/>
            <person name="Choi Y.J."/>
            <person name="Wang Q."/>
            <person name="Hallsworth Pepin K."/>
            <person name="Zhang X."/>
            <person name="Ozersky P."/>
            <person name="Wilson R.K."/>
            <person name="Sternberg P.W."/>
            <person name="Gasser R.B."/>
            <person name="Mitreva M."/>
        </authorList>
    </citation>
    <scope>NUCLEOTIDE SEQUENCE [LARGE SCALE GENOMIC DNA]</scope>
    <source>
        <strain evidence="2">HannoverDv2000</strain>
    </source>
</reference>
<gene>
    <name evidence="1" type="ORF">DICVIV_12779</name>
</gene>
<keyword evidence="2" id="KW-1185">Reference proteome</keyword>
<feature type="non-terminal residue" evidence="1">
    <location>
        <position position="112"/>
    </location>
</feature>